<keyword evidence="4" id="KW-1185">Reference proteome</keyword>
<feature type="region of interest" description="Disordered" evidence="1">
    <location>
        <begin position="1"/>
        <end position="48"/>
    </location>
</feature>
<feature type="compositionally biased region" description="Low complexity" evidence="1">
    <location>
        <begin position="11"/>
        <end position="44"/>
    </location>
</feature>
<reference evidence="3 4" key="1">
    <citation type="journal article" date="2019" name="Int. J. Syst. Evol. Microbiol.">
        <title>The Global Catalogue of Microorganisms (GCM) 10K type strain sequencing project: providing services to taxonomists for standard genome sequencing and annotation.</title>
        <authorList>
            <consortium name="The Broad Institute Genomics Platform"/>
            <consortium name="The Broad Institute Genome Sequencing Center for Infectious Disease"/>
            <person name="Wu L."/>
            <person name="Ma J."/>
        </authorList>
    </citation>
    <scope>NUCLEOTIDE SEQUENCE [LARGE SCALE GENOMIC DNA]</scope>
    <source>
        <strain evidence="3 4">JCM 15572</strain>
    </source>
</reference>
<evidence type="ECO:0000256" key="1">
    <source>
        <dbReference type="SAM" id="MobiDB-lite"/>
    </source>
</evidence>
<name>A0ABN2EEM4_9ACTN</name>
<keyword evidence="2" id="KW-0472">Membrane</keyword>
<accession>A0ABN2EEM4</accession>
<evidence type="ECO:0000313" key="4">
    <source>
        <dbReference type="Proteomes" id="UP001501705"/>
    </source>
</evidence>
<keyword evidence="2" id="KW-0812">Transmembrane</keyword>
<proteinExistence type="predicted"/>
<feature type="transmembrane region" description="Helical" evidence="2">
    <location>
        <begin position="57"/>
        <end position="80"/>
    </location>
</feature>
<dbReference type="EMBL" id="BAAAPH010000036">
    <property type="protein sequence ID" value="GAA1605412.1"/>
    <property type="molecule type" value="Genomic_DNA"/>
</dbReference>
<gene>
    <name evidence="3" type="ORF">GCM10009804_72030</name>
</gene>
<comment type="caution">
    <text evidence="3">The sequence shown here is derived from an EMBL/GenBank/DDBJ whole genome shotgun (WGS) entry which is preliminary data.</text>
</comment>
<feature type="region of interest" description="Disordered" evidence="1">
    <location>
        <begin position="84"/>
        <end position="119"/>
    </location>
</feature>
<evidence type="ECO:0000313" key="3">
    <source>
        <dbReference type="EMBL" id="GAA1605412.1"/>
    </source>
</evidence>
<evidence type="ECO:0000256" key="2">
    <source>
        <dbReference type="SAM" id="Phobius"/>
    </source>
</evidence>
<dbReference type="Proteomes" id="UP001501705">
    <property type="component" value="Unassembled WGS sequence"/>
</dbReference>
<protein>
    <submittedName>
        <fullName evidence="3">Uncharacterized protein</fullName>
    </submittedName>
</protein>
<keyword evidence="2" id="KW-1133">Transmembrane helix</keyword>
<organism evidence="3 4">
    <name type="scientific">Kribbella hippodromi</name>
    <dbReference type="NCBI Taxonomy" id="434347"/>
    <lineage>
        <taxon>Bacteria</taxon>
        <taxon>Bacillati</taxon>
        <taxon>Actinomycetota</taxon>
        <taxon>Actinomycetes</taxon>
        <taxon>Propionibacteriales</taxon>
        <taxon>Kribbellaceae</taxon>
        <taxon>Kribbella</taxon>
    </lineage>
</organism>
<sequence length="296" mass="30901">MAVGNQPFDQPPYHEQPQQQPEQQPQYQQGYQGYQQPQFGPGPYTAQFRPPRRRGGLLALGVVLSVVLVLLLVGAGIFLLTPKKQSTSGPVAPSSATAGSTTSASNGPTVPTAGPATTAPTTVVPTSGLVPCVAGHSFQCLPKATLASASAYLKTKGAVCSKDDRNSIKCVKGGKDESIDITLEPVPLDSIGIGRISTFRAMTFSNGAGDNPKGRALVIANLHRSMKSLMAAALPGDAAGAQIIKWLPKDMEQCTGVPATVSGYQVMCAKPTRFSITDHGKTLSSWSASFTLSGVY</sequence>